<feature type="compositionally biased region" description="Polar residues" evidence="14">
    <location>
        <begin position="499"/>
        <end position="519"/>
    </location>
</feature>
<feature type="compositionally biased region" description="Polar residues" evidence="14">
    <location>
        <begin position="550"/>
        <end position="559"/>
    </location>
</feature>
<dbReference type="InterPro" id="IPR005135">
    <property type="entry name" value="Endo/exonuclease/phosphatase"/>
</dbReference>
<dbReference type="CDD" id="cd09088">
    <property type="entry name" value="Ape2-like_AP-endo"/>
    <property type="match status" value="1"/>
</dbReference>
<dbReference type="FunFam" id="3.60.10.10:FF:000079">
    <property type="entry name" value="DNA-(apurinic or apyrimidinic site) lyase"/>
    <property type="match status" value="1"/>
</dbReference>
<dbReference type="EMBL" id="CAJPDS010000007">
    <property type="protein sequence ID" value="CAF9909364.1"/>
    <property type="molecule type" value="Genomic_DNA"/>
</dbReference>
<feature type="site" description="Important for catalytic activity" evidence="12">
    <location>
        <position position="288"/>
    </location>
</feature>
<protein>
    <recommendedName>
        <fullName evidence="3">DNA-(apurinic or apyrimidinic site) endonuclease 2</fullName>
    </recommendedName>
</protein>
<dbReference type="GO" id="GO:0006284">
    <property type="term" value="P:base-excision repair"/>
    <property type="evidence" value="ECO:0007669"/>
    <property type="project" value="TreeGrafter"/>
</dbReference>
<dbReference type="GO" id="GO:0008311">
    <property type="term" value="F:double-stranded DNA 3'-5' DNA exonuclease activity"/>
    <property type="evidence" value="ECO:0007669"/>
    <property type="project" value="TreeGrafter"/>
</dbReference>
<feature type="region of interest" description="Disordered" evidence="14">
    <location>
        <begin position="550"/>
        <end position="569"/>
    </location>
</feature>
<feature type="region of interest" description="Disordered" evidence="14">
    <location>
        <begin position="426"/>
        <end position="542"/>
    </location>
</feature>
<dbReference type="Gene3D" id="3.60.10.10">
    <property type="entry name" value="Endonuclease/exonuclease/phosphatase"/>
    <property type="match status" value="1"/>
</dbReference>
<dbReference type="OrthoDB" id="391817at2759"/>
<feature type="compositionally biased region" description="Polar residues" evidence="14">
    <location>
        <begin position="429"/>
        <end position="443"/>
    </location>
</feature>
<feature type="binding site" evidence="11">
    <location>
        <position position="44"/>
    </location>
    <ligand>
        <name>Mg(2+)</name>
        <dbReference type="ChEBI" id="CHEBI:18420"/>
        <label>1</label>
    </ligand>
</feature>
<feature type="compositionally biased region" description="Polar residues" evidence="14">
    <location>
        <begin position="450"/>
        <end position="475"/>
    </location>
</feature>
<dbReference type="PANTHER" id="PTHR22748">
    <property type="entry name" value="AP ENDONUCLEASE"/>
    <property type="match status" value="1"/>
</dbReference>
<dbReference type="GO" id="GO:0003677">
    <property type="term" value="F:DNA binding"/>
    <property type="evidence" value="ECO:0007669"/>
    <property type="project" value="InterPro"/>
</dbReference>
<evidence type="ECO:0000256" key="12">
    <source>
        <dbReference type="PIRSR" id="PIRSR604808-3"/>
    </source>
</evidence>
<keyword evidence="9" id="KW-0539">Nucleus</keyword>
<dbReference type="InterPro" id="IPR010666">
    <property type="entry name" value="Znf_GRF"/>
</dbReference>
<evidence type="ECO:0000256" key="7">
    <source>
        <dbReference type="ARBA" id="ARBA00022833"/>
    </source>
</evidence>
<keyword evidence="4 11" id="KW-0479">Metal-binding</keyword>
<evidence type="ECO:0000256" key="1">
    <source>
        <dbReference type="ARBA" id="ARBA00001936"/>
    </source>
</evidence>
<feature type="site" description="Transition state stabilizer" evidence="12">
    <location>
        <position position="198"/>
    </location>
</feature>
<evidence type="ECO:0000256" key="11">
    <source>
        <dbReference type="PIRSR" id="PIRSR604808-2"/>
    </source>
</evidence>
<sequence>MGFRLTTWNVNGIRNPFGHPPWRDQRTFAAMFDILEADIVVLQETKIQRKDLKDDMVLIPGWDCYWSLPRHKKGYSGVVIYTRQSKCAPIRAEEGITGVLCSPNSSTSFRDLPEEHQIGGYPTCTQLASSVIDATSIDSEGRCVILEFAAFVLLGVYCPANRDETRDDFRIGFLTLLDARIRNLESVGKRVILTGDLNISGSLLDSANPEASMRKSCLTADEWISTPSRRLFNHLLVDGQIVGERDKGRERSILWDICRGFHPSRTGMFTCWEQKVNARPGNHGSRIDYVLCSSAMKDWFYDSNIQEGLMGSDHCPVYAIVKDQVPLSEGQAHFLDLMNPAGMFLEGQRQRMYSTKDILPLSGRLIPEFDGRRSIRDMFARKPSTFAATAIAPPTSSPTETASSFNAVTMMSTGINPHTKAIIHANDKGQPTSAKSTSDTSSGKRAATDLPTSRSLKRSQSGSTAATPTKGQQSLKGFFKSEATTRDAGTRTDLENGYTVKSVTSIKSSPGTSLQSSTDVPGCINTRPQSNSNRAGSISGNTHAAATSSLTIPGTSTASPLYHSDAVPTSTPRQIRTQTESQVHDQVASAESWSKLFARPVAPRCESHNEPCISLLTKKSGMNCGRSFWMCPRPLGPSGAKEKNTQWRCQTFIWCSDWNSMNP</sequence>
<evidence type="ECO:0000256" key="14">
    <source>
        <dbReference type="SAM" id="MobiDB-lite"/>
    </source>
</evidence>
<feature type="binding site" evidence="11">
    <location>
        <position position="314"/>
    </location>
    <ligand>
        <name>Mg(2+)</name>
        <dbReference type="ChEBI" id="CHEBI:18420"/>
        <label>1</label>
    </ligand>
</feature>
<evidence type="ECO:0000256" key="3">
    <source>
        <dbReference type="ARBA" id="ARBA00013541"/>
    </source>
</evidence>
<dbReference type="PANTHER" id="PTHR22748:SF4">
    <property type="entry name" value="DNA-(APURINIC OR APYRIMIDINIC SITE) ENDONUCLEASE 2"/>
    <property type="match status" value="1"/>
</dbReference>
<dbReference type="PROSITE" id="PS00728">
    <property type="entry name" value="AP_NUCLEASE_F1_3"/>
    <property type="match status" value="1"/>
</dbReference>
<comment type="cofactor">
    <cofactor evidence="1">
        <name>Mn(2+)</name>
        <dbReference type="ChEBI" id="CHEBI:29035"/>
    </cofactor>
</comment>
<evidence type="ECO:0000256" key="4">
    <source>
        <dbReference type="ARBA" id="ARBA00022723"/>
    </source>
</evidence>
<evidence type="ECO:0000259" key="15">
    <source>
        <dbReference type="PROSITE" id="PS51999"/>
    </source>
</evidence>
<feature type="binding site" evidence="11">
    <location>
        <position position="313"/>
    </location>
    <ligand>
        <name>Mg(2+)</name>
        <dbReference type="ChEBI" id="CHEBI:18420"/>
        <label>1</label>
    </ligand>
</feature>
<keyword evidence="8 11" id="KW-0460">Magnesium</keyword>
<keyword evidence="6" id="KW-0378">Hydrolase</keyword>
<feature type="active site" description="Proton donor/acceptor" evidence="10">
    <location>
        <position position="196"/>
    </location>
</feature>
<keyword evidence="16" id="KW-0255">Endonuclease</keyword>
<reference evidence="16" key="1">
    <citation type="submission" date="2021-03" db="EMBL/GenBank/DDBJ databases">
        <authorList>
            <person name="Tagirdzhanova G."/>
        </authorList>
    </citation>
    <scope>NUCLEOTIDE SEQUENCE</scope>
</reference>
<dbReference type="InterPro" id="IPR036691">
    <property type="entry name" value="Endo/exonu/phosph_ase_sf"/>
</dbReference>
<dbReference type="GO" id="GO:0008270">
    <property type="term" value="F:zinc ion binding"/>
    <property type="evidence" value="ECO:0007669"/>
    <property type="project" value="UniProtKB-KW"/>
</dbReference>
<dbReference type="AlphaFoldDB" id="A0A8H3EMU2"/>
<comment type="caution">
    <text evidence="16">The sequence shown here is derived from an EMBL/GenBank/DDBJ whole genome shotgun (WGS) entry which is preliminary data.</text>
</comment>
<evidence type="ECO:0000256" key="9">
    <source>
        <dbReference type="ARBA" id="ARBA00023242"/>
    </source>
</evidence>
<dbReference type="SUPFAM" id="SSF56219">
    <property type="entry name" value="DNase I-like"/>
    <property type="match status" value="1"/>
</dbReference>
<feature type="binding site" evidence="11">
    <location>
        <position position="9"/>
    </location>
    <ligand>
        <name>Mg(2+)</name>
        <dbReference type="ChEBI" id="CHEBI:18420"/>
        <label>1</label>
    </ligand>
</feature>
<feature type="active site" evidence="10">
    <location>
        <position position="157"/>
    </location>
</feature>
<feature type="binding site" evidence="11">
    <location>
        <position position="198"/>
    </location>
    <ligand>
        <name>Mg(2+)</name>
        <dbReference type="ChEBI" id="CHEBI:18420"/>
        <label>1</label>
    </ligand>
</feature>
<gene>
    <name evidence="16" type="primary">APN2</name>
    <name evidence="16" type="ORF">HETSPECPRED_008960</name>
</gene>
<dbReference type="InterPro" id="IPR020847">
    <property type="entry name" value="AP_endonuclease_F1_BS"/>
</dbReference>
<dbReference type="Proteomes" id="UP000664521">
    <property type="component" value="Unassembled WGS sequence"/>
</dbReference>
<dbReference type="InterPro" id="IPR020848">
    <property type="entry name" value="AP_endonuclease_F1_CS"/>
</dbReference>
<feature type="domain" description="GRF-type" evidence="15">
    <location>
        <begin position="605"/>
        <end position="658"/>
    </location>
</feature>
<keyword evidence="17" id="KW-1185">Reference proteome</keyword>
<keyword evidence="16" id="KW-0540">Nuclease</keyword>
<dbReference type="GO" id="GO:0003906">
    <property type="term" value="F:DNA-(apurinic or apyrimidinic site) endonuclease activity"/>
    <property type="evidence" value="ECO:0007669"/>
    <property type="project" value="TreeGrafter"/>
</dbReference>
<comment type="cofactor">
    <cofactor evidence="11">
        <name>Mg(2+)</name>
        <dbReference type="ChEBI" id="CHEBI:18420"/>
    </cofactor>
    <cofactor evidence="11">
        <name>Mn(2+)</name>
        <dbReference type="ChEBI" id="CHEBI:29035"/>
    </cofactor>
    <text evidence="11">Probably binds two magnesium or manganese ions per subunit.</text>
</comment>
<feature type="binding site" evidence="11">
    <location>
        <position position="196"/>
    </location>
    <ligand>
        <name>Mg(2+)</name>
        <dbReference type="ChEBI" id="CHEBI:18420"/>
        <label>1</label>
    </ligand>
</feature>
<evidence type="ECO:0000256" key="13">
    <source>
        <dbReference type="PROSITE-ProRule" id="PRU01343"/>
    </source>
</evidence>
<proteinExistence type="inferred from homology"/>
<feature type="compositionally biased region" description="Polar residues" evidence="14">
    <location>
        <begin position="526"/>
        <end position="542"/>
    </location>
</feature>
<evidence type="ECO:0000313" key="16">
    <source>
        <dbReference type="EMBL" id="CAF9909364.1"/>
    </source>
</evidence>
<feature type="compositionally biased region" description="Basic and acidic residues" evidence="14">
    <location>
        <begin position="483"/>
        <end position="494"/>
    </location>
</feature>
<dbReference type="Pfam" id="PF03372">
    <property type="entry name" value="Exo_endo_phos"/>
    <property type="match status" value="1"/>
</dbReference>
<dbReference type="InterPro" id="IPR004808">
    <property type="entry name" value="AP_endonuc_1"/>
</dbReference>
<keyword evidence="11" id="KW-0464">Manganese</keyword>
<accession>A0A8H3EMU2</accession>
<name>A0A8H3EMU2_9LECA</name>
<dbReference type="PROSITE" id="PS51999">
    <property type="entry name" value="ZF_GRF"/>
    <property type="match status" value="1"/>
</dbReference>
<comment type="similarity">
    <text evidence="2">Belongs to the DNA repair enzymes AP/ExoA family.</text>
</comment>
<evidence type="ECO:0000256" key="6">
    <source>
        <dbReference type="ARBA" id="ARBA00022801"/>
    </source>
</evidence>
<evidence type="ECO:0000256" key="8">
    <source>
        <dbReference type="ARBA" id="ARBA00022842"/>
    </source>
</evidence>
<dbReference type="GO" id="GO:0005634">
    <property type="term" value="C:nucleus"/>
    <property type="evidence" value="ECO:0007669"/>
    <property type="project" value="TreeGrafter"/>
</dbReference>
<evidence type="ECO:0000256" key="5">
    <source>
        <dbReference type="ARBA" id="ARBA00022771"/>
    </source>
</evidence>
<evidence type="ECO:0000256" key="10">
    <source>
        <dbReference type="PIRSR" id="PIRSR604808-1"/>
    </source>
</evidence>
<keyword evidence="5 13" id="KW-0863">Zinc-finger</keyword>
<evidence type="ECO:0000313" key="17">
    <source>
        <dbReference type="Proteomes" id="UP000664521"/>
    </source>
</evidence>
<organism evidence="16 17">
    <name type="scientific">Heterodermia speciosa</name>
    <dbReference type="NCBI Taxonomy" id="116794"/>
    <lineage>
        <taxon>Eukaryota</taxon>
        <taxon>Fungi</taxon>
        <taxon>Dikarya</taxon>
        <taxon>Ascomycota</taxon>
        <taxon>Pezizomycotina</taxon>
        <taxon>Lecanoromycetes</taxon>
        <taxon>OSLEUM clade</taxon>
        <taxon>Lecanoromycetidae</taxon>
        <taxon>Caliciales</taxon>
        <taxon>Physciaceae</taxon>
        <taxon>Heterodermia</taxon>
    </lineage>
</organism>
<evidence type="ECO:0000256" key="2">
    <source>
        <dbReference type="ARBA" id="ARBA00007092"/>
    </source>
</evidence>
<feature type="site" description="Interaction with DNA substrate" evidence="12">
    <location>
        <position position="314"/>
    </location>
</feature>
<dbReference type="PROSITE" id="PS51435">
    <property type="entry name" value="AP_NUCLEASE_F1_4"/>
    <property type="match status" value="1"/>
</dbReference>
<dbReference type="GO" id="GO:0008081">
    <property type="term" value="F:phosphoric diester hydrolase activity"/>
    <property type="evidence" value="ECO:0007669"/>
    <property type="project" value="TreeGrafter"/>
</dbReference>
<feature type="active site" description="Proton acceptor" evidence="10">
    <location>
        <position position="314"/>
    </location>
</feature>
<dbReference type="PROSITE" id="PS00726">
    <property type="entry name" value="AP_NUCLEASE_F1_1"/>
    <property type="match status" value="1"/>
</dbReference>
<keyword evidence="7" id="KW-0862">Zinc</keyword>